<dbReference type="AlphaFoldDB" id="A0A8G0LKM1"/>
<keyword evidence="3" id="KW-1185">Reference proteome</keyword>
<dbReference type="Proteomes" id="UP000826661">
    <property type="component" value="Chromosome VI"/>
</dbReference>
<reference evidence="2 3" key="1">
    <citation type="journal article" date="2021" name="BMC Genomics">
        <title>Telomere-to-telomere genome assembly of asparaginase-producing Trichoderma simmonsii.</title>
        <authorList>
            <person name="Chung D."/>
            <person name="Kwon Y.M."/>
            <person name="Yang Y."/>
        </authorList>
    </citation>
    <scope>NUCLEOTIDE SEQUENCE [LARGE SCALE GENOMIC DNA]</scope>
    <source>
        <strain evidence="2 3">GH-Sj1</strain>
    </source>
</reference>
<organism evidence="2 3">
    <name type="scientific">Trichoderma simmonsii</name>
    <dbReference type="NCBI Taxonomy" id="1491479"/>
    <lineage>
        <taxon>Eukaryota</taxon>
        <taxon>Fungi</taxon>
        <taxon>Dikarya</taxon>
        <taxon>Ascomycota</taxon>
        <taxon>Pezizomycotina</taxon>
        <taxon>Sordariomycetes</taxon>
        <taxon>Hypocreomycetidae</taxon>
        <taxon>Hypocreales</taxon>
        <taxon>Hypocreaceae</taxon>
        <taxon>Trichoderma</taxon>
    </lineage>
</organism>
<evidence type="ECO:0008006" key="4">
    <source>
        <dbReference type="Google" id="ProtNLM"/>
    </source>
</evidence>
<dbReference type="PANTHER" id="PTHR34414">
    <property type="entry name" value="HET DOMAIN-CONTAINING PROTEIN-RELATED"/>
    <property type="match status" value="1"/>
</dbReference>
<accession>A0A8G0LKM1</accession>
<proteinExistence type="predicted"/>
<keyword evidence="1" id="KW-0472">Membrane</keyword>
<dbReference type="Pfam" id="PF20246">
    <property type="entry name" value="DUF6601"/>
    <property type="match status" value="1"/>
</dbReference>
<keyword evidence="1" id="KW-0812">Transmembrane</keyword>
<evidence type="ECO:0000313" key="3">
    <source>
        <dbReference type="Proteomes" id="UP000826661"/>
    </source>
</evidence>
<protein>
    <recommendedName>
        <fullName evidence="4">Subtilisin-like serine protease</fullName>
    </recommendedName>
</protein>
<keyword evidence="1" id="KW-1133">Transmembrane helix</keyword>
<feature type="transmembrane region" description="Helical" evidence="1">
    <location>
        <begin position="268"/>
        <end position="289"/>
    </location>
</feature>
<evidence type="ECO:0000313" key="2">
    <source>
        <dbReference type="EMBL" id="QYT03767.1"/>
    </source>
</evidence>
<dbReference type="PANTHER" id="PTHR34414:SF1">
    <property type="entry name" value="SUBTILISIN-LIKE SERINE PROTEASE"/>
    <property type="match status" value="1"/>
</dbReference>
<evidence type="ECO:0000256" key="1">
    <source>
        <dbReference type="SAM" id="Phobius"/>
    </source>
</evidence>
<gene>
    <name evidence="2" type="ORF">H0G86_010716</name>
</gene>
<feature type="transmembrane region" description="Helical" evidence="1">
    <location>
        <begin position="309"/>
        <end position="334"/>
    </location>
</feature>
<name>A0A8G0LKM1_9HYPO</name>
<sequence length="362" mass="41778">MGSDTLADGLEGRVDSTYGIPIGPLSNNTTLVVELVEKLRLPPFRPKEDIFKEEPLIAGIYQRDKQVVSINKSDRASVKQYLEYDLDVRRLNKIHKHLWLAGLPQACRALHDQVRIGRQIHISEMAHLHLVWRDNILYLKPLPDYLLSYSFWTDKLCADRELFESAKGFLYSYTWLICSKSDLRIAREKGLVSETITWEKWAPFSAAVVSGINGDLSDINPRYVYGELRLTRLNMISRFCTNTFEFKTIIRGYDYGYRQYSTYLERNFKWVLTAFIYITVVLAAMQVGLATTKLNENAMFNRASYVFTMFSILAPIISLTIGSFFILVLIIFNLRYALSRRAKSHKEFAGSFGNESLQAYKH</sequence>
<dbReference type="InterPro" id="IPR046536">
    <property type="entry name" value="DUF6601"/>
</dbReference>
<dbReference type="EMBL" id="CP075869">
    <property type="protein sequence ID" value="QYT03767.1"/>
    <property type="molecule type" value="Genomic_DNA"/>
</dbReference>